<evidence type="ECO:0008006" key="9">
    <source>
        <dbReference type="Google" id="ProtNLM"/>
    </source>
</evidence>
<feature type="compositionally biased region" description="Pro residues" evidence="6">
    <location>
        <begin position="1285"/>
        <end position="1300"/>
    </location>
</feature>
<sequence>MPQQQKQHICVIGAGPVGLAAVKTVIQSPEYKAGQWVPTVFEMKEKLGGVWVSPSLERNDCVEPSPLYDSLTTNLPHPVMGFTGFLFPPETPLYPDASSVETYLEEYATHHGLHAHIKFNTRVESVTYLNEASKWIVGVKQEDGDEQQLEFDLVLVCNGHHNKPRIPLLEGFSDWESAKKVSHSMSYRNPSSVLRPNEPPNSQTVLVVGGGPSGIDIVTDIVPRCRLVLHSVSKQGGIPDKEIPAGRLEQRPRLRRFLSASTGSVEFSDGTIVSGIDYCILATGYEVSFPFLKVPYIHRGIPSGRALPREVYNTSYGVYPLVRHLFALPPPGYSDVPFPSHTLAFLGLLVRVAPLPLAEAQARYVLAVFAKLGLSELDWEHEADLIKSRRRTLEERFQTEADEKIAQKWCRFEPMEQFDYRDELNTLADKIDRWPGSDTVRVDDWERLIYERKDELRRSWRELERSGEAKEWIKGIGQSQDKQIQIQQWVDLISSGAPIAQSSRSQLTSGAPQGHINHLHAIQTSTPGASASSIPGSYYDSSSLNSRKSTSAVSPTIHHAPPGQQIMSSYATSIAQNPPYNVERSAIHFQSQRDHEIHPQAPLNYPGAPEARPPGVLNAHRRPSSSFSPEMSNHFVAIMSPILKQQEEKMCSQISEISAQVSQIDEKVTKSSPLDEVRIVNEKIFSLLGHIAHKQQVIVDEMQTLKSFVGLDDYSKKPAYGDGNSGSLSNRLDDIIHLVGEWTEKAGDPEANAERRLLDEIREYKQTIATRNPSPVRHEMGTSPMRTRSLSAEEAAIAHNTTTTPRVVRHEMAVSPIRPEPKSDFSLQVSPSQNATNSNSIPQRSSGLLAGESVKDGDLRHASHDTIVNGTSRFDPKLSQTRPTPFRKSLSRTLQTPTRKPTFQPAVFKILEPENGQSPVKRPGFSPANWKGKEKAIGFSPTFNPPSASSPKTSSSLFHNLDEEVDDSLGGPSFARAPRLGQSHSLSSVSTSASGTSLQTPKKALERPPNRVSTPSASSISSFGYPQSVTEPHNHNVPSTIPLTSPRSDEEDAVVDMILNAPSSSQMDPAEQPDVQQEAIESSDDDQDQTLPAETLQTPTHPRTTIGNSSPLFTDASRAMSPMNASTSSQSDPEHEPPQQLTDDDEHVEPNQEKLKSPEPASVKNESVVTPSASTMKKRPASREVSPDIIEIASSSVSPPPISVRRQKAKVSLPAPAESPASVIEISSDDDDDMLPQPTSRKPASPVVKIKAEVPDPKPTVEAPVDDQRTDGPSVSITLQRATPEPAPETAPDPQTPAPQPRGSNPLDDLLRHHLSPITPLPNQSDEEGTDPKKAFNPKKYLASIQDDDDDVIPAKPAKRPIRSSPRISRGNSQDSSNAVKEKGGSKRQKESLGASSKQQTGLLKFPKRKGDNLAATKIKKRKVAKKVLESDDEEDIAPLKKASMRSKQSETVIVSTKASNIAVKQEETSSPTRRPRGRPKKKRPVWPPPLPAVKGAAQPYLVKWEGWRLVHATWEFAGDLGISNPEEYVETLRKELRGQGLDMEKDENEDKVILLQEALDAGWRSNGGYNKRFRAPHYDSQDDLQYDEPS</sequence>
<feature type="compositionally biased region" description="Low complexity" evidence="6">
    <location>
        <begin position="945"/>
        <end position="956"/>
    </location>
</feature>
<feature type="compositionally biased region" description="Low complexity" evidence="6">
    <location>
        <begin position="981"/>
        <end position="999"/>
    </location>
</feature>
<organism evidence="7 8">
    <name type="scientific">Panaeolus cyanescens</name>
    <dbReference type="NCBI Taxonomy" id="181874"/>
    <lineage>
        <taxon>Eukaryota</taxon>
        <taxon>Fungi</taxon>
        <taxon>Dikarya</taxon>
        <taxon>Basidiomycota</taxon>
        <taxon>Agaricomycotina</taxon>
        <taxon>Agaricomycetes</taxon>
        <taxon>Agaricomycetidae</taxon>
        <taxon>Agaricales</taxon>
        <taxon>Agaricineae</taxon>
        <taxon>Galeropsidaceae</taxon>
        <taxon>Panaeolus</taxon>
    </lineage>
</organism>
<gene>
    <name evidence="7" type="ORF">CVT24_007959</name>
</gene>
<dbReference type="GO" id="GO:0004499">
    <property type="term" value="F:N,N-dimethylaniline monooxygenase activity"/>
    <property type="evidence" value="ECO:0007669"/>
    <property type="project" value="InterPro"/>
</dbReference>
<proteinExistence type="inferred from homology"/>
<dbReference type="GO" id="GO:0050661">
    <property type="term" value="F:NADP binding"/>
    <property type="evidence" value="ECO:0007669"/>
    <property type="project" value="InterPro"/>
</dbReference>
<feature type="compositionally biased region" description="Basic and acidic residues" evidence="6">
    <location>
        <begin position="1380"/>
        <end position="1391"/>
    </location>
</feature>
<dbReference type="GO" id="GO:0050660">
    <property type="term" value="F:flavin adenine dinucleotide binding"/>
    <property type="evidence" value="ECO:0007669"/>
    <property type="project" value="InterPro"/>
</dbReference>
<feature type="compositionally biased region" description="Polar residues" evidence="6">
    <location>
        <begin position="1089"/>
        <end position="1112"/>
    </location>
</feature>
<feature type="compositionally biased region" description="Basic and acidic residues" evidence="6">
    <location>
        <begin position="1148"/>
        <end position="1157"/>
    </location>
</feature>
<dbReference type="SUPFAM" id="SSF54160">
    <property type="entry name" value="Chromo domain-like"/>
    <property type="match status" value="1"/>
</dbReference>
<comment type="caution">
    <text evidence="7">The sequence shown here is derived from an EMBL/GenBank/DDBJ whole genome shotgun (WGS) entry which is preliminary data.</text>
</comment>
<dbReference type="InterPro" id="IPR016197">
    <property type="entry name" value="Chromo-like_dom_sf"/>
</dbReference>
<dbReference type="InterPro" id="IPR020946">
    <property type="entry name" value="Flavin_mOase-like"/>
</dbReference>
<evidence type="ECO:0000256" key="1">
    <source>
        <dbReference type="ARBA" id="ARBA00009183"/>
    </source>
</evidence>
<dbReference type="STRING" id="181874.A0A409W514"/>
<feature type="compositionally biased region" description="Acidic residues" evidence="6">
    <location>
        <begin position="1582"/>
        <end position="1591"/>
    </location>
</feature>
<evidence type="ECO:0000256" key="3">
    <source>
        <dbReference type="ARBA" id="ARBA00022827"/>
    </source>
</evidence>
<feature type="compositionally biased region" description="Polar residues" evidence="6">
    <location>
        <begin position="1446"/>
        <end position="1460"/>
    </location>
</feature>
<feature type="region of interest" description="Disordered" evidence="6">
    <location>
        <begin position="526"/>
        <end position="564"/>
    </location>
</feature>
<feature type="compositionally biased region" description="Polar residues" evidence="6">
    <location>
        <begin position="825"/>
        <end position="846"/>
    </location>
</feature>
<feature type="compositionally biased region" description="Polar residues" evidence="6">
    <location>
        <begin position="1164"/>
        <end position="1175"/>
    </location>
</feature>
<evidence type="ECO:0000256" key="4">
    <source>
        <dbReference type="ARBA" id="ARBA00022857"/>
    </source>
</evidence>
<feature type="compositionally biased region" description="Polar residues" evidence="6">
    <location>
        <begin position="891"/>
        <end position="901"/>
    </location>
</feature>
<evidence type="ECO:0000256" key="6">
    <source>
        <dbReference type="SAM" id="MobiDB-lite"/>
    </source>
</evidence>
<dbReference type="InterPro" id="IPR036188">
    <property type="entry name" value="FAD/NAD-bd_sf"/>
</dbReference>
<dbReference type="OrthoDB" id="66881at2759"/>
<keyword evidence="8" id="KW-1185">Reference proteome</keyword>
<feature type="compositionally biased region" description="Polar residues" evidence="6">
    <location>
        <begin position="544"/>
        <end position="554"/>
    </location>
</feature>
<evidence type="ECO:0000256" key="2">
    <source>
        <dbReference type="ARBA" id="ARBA00022630"/>
    </source>
</evidence>
<feature type="region of interest" description="Disordered" evidence="6">
    <location>
        <begin position="968"/>
        <end position="1493"/>
    </location>
</feature>
<keyword evidence="5" id="KW-0560">Oxidoreductase</keyword>
<dbReference type="Pfam" id="PF00743">
    <property type="entry name" value="FMO-like"/>
    <property type="match status" value="1"/>
</dbReference>
<dbReference type="PANTHER" id="PTHR23023">
    <property type="entry name" value="DIMETHYLANILINE MONOOXYGENASE"/>
    <property type="match status" value="1"/>
</dbReference>
<accession>A0A409W514</accession>
<dbReference type="Gene3D" id="3.50.50.60">
    <property type="entry name" value="FAD/NAD(P)-binding domain"/>
    <property type="match status" value="2"/>
</dbReference>
<evidence type="ECO:0000313" key="7">
    <source>
        <dbReference type="EMBL" id="PPQ73591.1"/>
    </source>
</evidence>
<feature type="region of interest" description="Disordered" evidence="6">
    <location>
        <begin position="1564"/>
        <end position="1591"/>
    </location>
</feature>
<feature type="compositionally biased region" description="Basic residues" evidence="6">
    <location>
        <begin position="1474"/>
        <end position="1485"/>
    </location>
</feature>
<dbReference type="InParanoid" id="A0A409W514"/>
<name>A0A409W514_9AGAR</name>
<dbReference type="InterPro" id="IPR000960">
    <property type="entry name" value="Flavin_mOase"/>
</dbReference>
<feature type="compositionally biased region" description="Polar residues" evidence="6">
    <location>
        <begin position="1271"/>
        <end position="1281"/>
    </location>
</feature>
<feature type="compositionally biased region" description="Polar residues" evidence="6">
    <location>
        <begin position="1011"/>
        <end position="1046"/>
    </location>
</feature>
<dbReference type="SUPFAM" id="SSF51905">
    <property type="entry name" value="FAD/NAD(P)-binding domain"/>
    <property type="match status" value="1"/>
</dbReference>
<dbReference type="PRINTS" id="PR00370">
    <property type="entry name" value="FMOXYGENASE"/>
</dbReference>
<evidence type="ECO:0000256" key="5">
    <source>
        <dbReference type="ARBA" id="ARBA00023002"/>
    </source>
</evidence>
<comment type="similarity">
    <text evidence="1">Belongs to the FMO family.</text>
</comment>
<dbReference type="EMBL" id="NHTK01005808">
    <property type="protein sequence ID" value="PPQ73591.1"/>
    <property type="molecule type" value="Genomic_DNA"/>
</dbReference>
<reference evidence="7 8" key="1">
    <citation type="journal article" date="2018" name="Evol. Lett.">
        <title>Horizontal gene cluster transfer increased hallucinogenic mushroom diversity.</title>
        <authorList>
            <person name="Reynolds H.T."/>
            <person name="Vijayakumar V."/>
            <person name="Gluck-Thaler E."/>
            <person name="Korotkin H.B."/>
            <person name="Matheny P.B."/>
            <person name="Slot J.C."/>
        </authorList>
    </citation>
    <scope>NUCLEOTIDE SEQUENCE [LARGE SCALE GENOMIC DNA]</scope>
    <source>
        <strain evidence="7 8">2629</strain>
    </source>
</reference>
<feature type="region of interest" description="Disordered" evidence="6">
    <location>
        <begin position="867"/>
        <end position="956"/>
    </location>
</feature>
<protein>
    <recommendedName>
        <fullName evidence="9">Chromo domain-containing protein</fullName>
    </recommendedName>
</protein>
<keyword evidence="3" id="KW-0274">FAD</keyword>
<feature type="region of interest" description="Disordered" evidence="6">
    <location>
        <begin position="817"/>
        <end position="848"/>
    </location>
</feature>
<feature type="compositionally biased region" description="Low complexity" evidence="6">
    <location>
        <begin position="530"/>
        <end position="543"/>
    </location>
</feature>
<dbReference type="Proteomes" id="UP000284842">
    <property type="component" value="Unassembled WGS sequence"/>
</dbReference>
<dbReference type="InterPro" id="IPR050346">
    <property type="entry name" value="FMO-like"/>
</dbReference>
<keyword evidence="2" id="KW-0285">Flavoprotein</keyword>
<feature type="compositionally biased region" description="Polar residues" evidence="6">
    <location>
        <begin position="867"/>
        <end position="883"/>
    </location>
</feature>
<keyword evidence="4" id="KW-0521">NADP</keyword>
<evidence type="ECO:0000313" key="8">
    <source>
        <dbReference type="Proteomes" id="UP000284842"/>
    </source>
</evidence>